<feature type="compositionally biased region" description="Basic and acidic residues" evidence="1">
    <location>
        <begin position="112"/>
        <end position="127"/>
    </location>
</feature>
<dbReference type="AlphaFoldDB" id="A0A6J4IQ68"/>
<name>A0A6J4IQ68_9ACTN</name>
<reference evidence="2" key="1">
    <citation type="submission" date="2020-02" db="EMBL/GenBank/DDBJ databases">
        <authorList>
            <person name="Meier V. D."/>
        </authorList>
    </citation>
    <scope>NUCLEOTIDE SEQUENCE</scope>
    <source>
        <strain evidence="2">AVDCRST_MAG20</strain>
    </source>
</reference>
<feature type="compositionally biased region" description="Basic and acidic residues" evidence="1">
    <location>
        <begin position="216"/>
        <end position="225"/>
    </location>
</feature>
<evidence type="ECO:0000256" key="1">
    <source>
        <dbReference type="SAM" id="MobiDB-lite"/>
    </source>
</evidence>
<proteinExistence type="predicted"/>
<protein>
    <submittedName>
        <fullName evidence="2">Diguanylate cyclase/phosphodiesterase (GGDEF &amp; EAL domains) with PAS/PAC sensor(S)</fullName>
    </submittedName>
</protein>
<feature type="region of interest" description="Disordered" evidence="1">
    <location>
        <begin position="1"/>
        <end position="252"/>
    </location>
</feature>
<accession>A0A6J4IQ68</accession>
<feature type="compositionally biased region" description="Basic residues" evidence="1">
    <location>
        <begin position="128"/>
        <end position="144"/>
    </location>
</feature>
<feature type="compositionally biased region" description="Low complexity" evidence="1">
    <location>
        <begin position="97"/>
        <end position="108"/>
    </location>
</feature>
<feature type="non-terminal residue" evidence="2">
    <location>
        <position position="252"/>
    </location>
</feature>
<feature type="compositionally biased region" description="Basic residues" evidence="1">
    <location>
        <begin position="152"/>
        <end position="165"/>
    </location>
</feature>
<evidence type="ECO:0000313" key="2">
    <source>
        <dbReference type="EMBL" id="CAA9256845.1"/>
    </source>
</evidence>
<sequence>TLRALHAPGRRGGAGRRLHVPPPPGELTARCPRSVPRHTRGARPPRHERRADPCGRCFCLPGQRPQPGRRADGRCEVRAPVTARSADRAAEPPGAPRPVGARGGARQAVPHQRGDPLRRPRRVQDRQRHPRSPRRRRAPRRGRRPPLEPPARRRHPRPARRRRVRLLLPGPGQSIRRRAPHHADQRRVRAPVPPHRQRDHHLGERGSRLRGAGGADLRRAADQGRPRHVPGQADRGRLRGRRPAGCHRGQGL</sequence>
<dbReference type="EMBL" id="CADCSY010000117">
    <property type="protein sequence ID" value="CAA9256845.1"/>
    <property type="molecule type" value="Genomic_DNA"/>
</dbReference>
<organism evidence="2">
    <name type="scientific">uncultured Acidimicrobiales bacterium</name>
    <dbReference type="NCBI Taxonomy" id="310071"/>
    <lineage>
        <taxon>Bacteria</taxon>
        <taxon>Bacillati</taxon>
        <taxon>Actinomycetota</taxon>
        <taxon>Acidimicrobiia</taxon>
        <taxon>Acidimicrobiales</taxon>
        <taxon>environmental samples</taxon>
    </lineage>
</organism>
<feature type="compositionally biased region" description="Basic residues" evidence="1">
    <location>
        <begin position="35"/>
        <end position="48"/>
    </location>
</feature>
<gene>
    <name evidence="2" type="ORF">AVDCRST_MAG20-2465</name>
</gene>
<feature type="non-terminal residue" evidence="2">
    <location>
        <position position="1"/>
    </location>
</feature>